<dbReference type="InterPro" id="IPR001611">
    <property type="entry name" value="Leu-rich_rpt"/>
</dbReference>
<dbReference type="FunFam" id="3.80.10.10:FF:000400">
    <property type="entry name" value="Nuclear pore complex protein NUP107"/>
    <property type="match status" value="1"/>
</dbReference>
<proteinExistence type="predicted"/>
<dbReference type="Pfam" id="PF13855">
    <property type="entry name" value="LRR_8"/>
    <property type="match status" value="1"/>
</dbReference>
<dbReference type="InterPro" id="IPR046959">
    <property type="entry name" value="PRK1-6/SRF4-like"/>
</dbReference>
<evidence type="ECO:0000256" key="9">
    <source>
        <dbReference type="SAM" id="Phobius"/>
    </source>
</evidence>
<dbReference type="InterPro" id="IPR011009">
    <property type="entry name" value="Kinase-like_dom_sf"/>
</dbReference>
<evidence type="ECO:0000256" key="4">
    <source>
        <dbReference type="ARBA" id="ARBA00022729"/>
    </source>
</evidence>
<keyword evidence="7 9" id="KW-0472">Membrane</keyword>
<dbReference type="InterPro" id="IPR000719">
    <property type="entry name" value="Prot_kinase_dom"/>
</dbReference>
<name>A0A0K9PGD9_ZOSMR</name>
<evidence type="ECO:0000256" key="1">
    <source>
        <dbReference type="ARBA" id="ARBA00004370"/>
    </source>
</evidence>
<feature type="signal peptide" evidence="10">
    <location>
        <begin position="1"/>
        <end position="22"/>
    </location>
</feature>
<keyword evidence="12" id="KW-0675">Receptor</keyword>
<dbReference type="Gene3D" id="1.10.510.10">
    <property type="entry name" value="Transferase(Phosphotransferase) domain 1"/>
    <property type="match status" value="1"/>
</dbReference>
<dbReference type="Gene3D" id="3.80.10.10">
    <property type="entry name" value="Ribonuclease Inhibitor"/>
    <property type="match status" value="2"/>
</dbReference>
<reference evidence="13" key="1">
    <citation type="journal article" date="2016" name="Nature">
        <title>The genome of the seagrass Zostera marina reveals angiosperm adaptation to the sea.</title>
        <authorList>
            <person name="Olsen J.L."/>
            <person name="Rouze P."/>
            <person name="Verhelst B."/>
            <person name="Lin Y.-C."/>
            <person name="Bayer T."/>
            <person name="Collen J."/>
            <person name="Dattolo E."/>
            <person name="De Paoli E."/>
            <person name="Dittami S."/>
            <person name="Maumus F."/>
            <person name="Michel G."/>
            <person name="Kersting A."/>
            <person name="Lauritano C."/>
            <person name="Lohaus R."/>
            <person name="Toepel M."/>
            <person name="Tonon T."/>
            <person name="Vanneste K."/>
            <person name="Amirebrahimi M."/>
            <person name="Brakel J."/>
            <person name="Bostroem C."/>
            <person name="Chovatia M."/>
            <person name="Grimwood J."/>
            <person name="Jenkins J.W."/>
            <person name="Jueterbock A."/>
            <person name="Mraz A."/>
            <person name="Stam W.T."/>
            <person name="Tice H."/>
            <person name="Bornberg-Bauer E."/>
            <person name="Green P.J."/>
            <person name="Pearson G.A."/>
            <person name="Procaccini G."/>
            <person name="Duarte C.M."/>
            <person name="Schmutz J."/>
            <person name="Reusch T.B.H."/>
            <person name="Van de Peer Y."/>
        </authorList>
    </citation>
    <scope>NUCLEOTIDE SEQUENCE [LARGE SCALE GENOMIC DNA]</scope>
    <source>
        <strain evidence="13">cv. Finnish</strain>
    </source>
</reference>
<dbReference type="Pfam" id="PF00069">
    <property type="entry name" value="Pkinase"/>
    <property type="match status" value="1"/>
</dbReference>
<dbReference type="Gene3D" id="3.30.200.20">
    <property type="entry name" value="Phosphorylase Kinase, domain 1"/>
    <property type="match status" value="1"/>
</dbReference>
<dbReference type="PANTHER" id="PTHR48007">
    <property type="entry name" value="LEUCINE-RICH REPEAT RECEPTOR-LIKE PROTEIN KINASE PXC1"/>
    <property type="match status" value="1"/>
</dbReference>
<keyword evidence="12" id="KW-0808">Transferase</keyword>
<keyword evidence="5" id="KW-0677">Repeat</keyword>
<keyword evidence="6 9" id="KW-1133">Transmembrane helix</keyword>
<feature type="region of interest" description="Disordered" evidence="8">
    <location>
        <begin position="278"/>
        <end position="309"/>
    </location>
</feature>
<dbReference type="InterPro" id="IPR013210">
    <property type="entry name" value="LRR_N_plant-typ"/>
</dbReference>
<evidence type="ECO:0000313" key="13">
    <source>
        <dbReference type="Proteomes" id="UP000036987"/>
    </source>
</evidence>
<protein>
    <submittedName>
        <fullName evidence="12">Receptor-like protein kinase 3</fullName>
    </submittedName>
</protein>
<feature type="compositionally biased region" description="Basic and acidic residues" evidence="8">
    <location>
        <begin position="632"/>
        <end position="645"/>
    </location>
</feature>
<feature type="compositionally biased region" description="Polar residues" evidence="8">
    <location>
        <begin position="281"/>
        <end position="301"/>
    </location>
</feature>
<dbReference type="OMA" id="PCAPDSH"/>
<feature type="transmembrane region" description="Helical" evidence="9">
    <location>
        <begin position="248"/>
        <end position="267"/>
    </location>
</feature>
<dbReference type="Pfam" id="PF00560">
    <property type="entry name" value="LRR_1"/>
    <property type="match status" value="1"/>
</dbReference>
<feature type="domain" description="Protein kinase" evidence="11">
    <location>
        <begin position="335"/>
        <end position="617"/>
    </location>
</feature>
<feature type="chain" id="PRO_5005527726" evidence="10">
    <location>
        <begin position="23"/>
        <end position="645"/>
    </location>
</feature>
<dbReference type="InterPro" id="IPR032675">
    <property type="entry name" value="LRR_dom_sf"/>
</dbReference>
<dbReference type="GO" id="GO:0005524">
    <property type="term" value="F:ATP binding"/>
    <property type="evidence" value="ECO:0007669"/>
    <property type="project" value="InterPro"/>
</dbReference>
<comment type="subcellular location">
    <subcellularLocation>
        <location evidence="1">Membrane</location>
    </subcellularLocation>
</comment>
<gene>
    <name evidence="12" type="ORF">ZOSMA_24G00520</name>
</gene>
<evidence type="ECO:0000256" key="8">
    <source>
        <dbReference type="SAM" id="MobiDB-lite"/>
    </source>
</evidence>
<dbReference type="AlphaFoldDB" id="A0A0K9PGD9"/>
<evidence type="ECO:0000259" key="11">
    <source>
        <dbReference type="PROSITE" id="PS50011"/>
    </source>
</evidence>
<dbReference type="PROSITE" id="PS50011">
    <property type="entry name" value="PROTEIN_KINASE_DOM"/>
    <property type="match status" value="1"/>
</dbReference>
<accession>A0A0K9PGD9</accession>
<keyword evidence="4 10" id="KW-0732">Signal</keyword>
<evidence type="ECO:0000256" key="2">
    <source>
        <dbReference type="ARBA" id="ARBA00022614"/>
    </source>
</evidence>
<evidence type="ECO:0000256" key="3">
    <source>
        <dbReference type="ARBA" id="ARBA00022692"/>
    </source>
</evidence>
<dbReference type="GO" id="GO:0005886">
    <property type="term" value="C:plasma membrane"/>
    <property type="evidence" value="ECO:0000318"/>
    <property type="project" value="GO_Central"/>
</dbReference>
<evidence type="ECO:0000256" key="7">
    <source>
        <dbReference type="ARBA" id="ARBA00023136"/>
    </source>
</evidence>
<dbReference type="GO" id="GO:0004674">
    <property type="term" value="F:protein serine/threonine kinase activity"/>
    <property type="evidence" value="ECO:0000318"/>
    <property type="project" value="GO_Central"/>
</dbReference>
<keyword evidence="13" id="KW-1185">Reference proteome</keyword>
<sequence>MAGASLLRLLSIFFLFFLLTSGEESLESESQALLNLKSSLTNTTKSLSTWIDKSSPCDKKLPWRGVICKKDSVHALRLGNLGLNGTVNHTALSSLHGLRIVSFRHNALTGEIPDLSKLNGLKAIYINDNRFKGPIPDDFFKNLRHLKKLFISKNGFSGELPSSIGNLSSLMDLQISNNQFSGLIPNFKLPNLRYFNATNNLLDGKIPDSFKSFGKSSFIGNVGLCGAPLDSCKTVVAPPEKQSARPTVVAVILFLVTFVLVAGTMLIHKVRKKKKGFQDENLGNSSNAGNARGQQKGSWNPDSYKKGQTAKAGPMSELILMNQDKCAFGLADLMKASAEVLANGSLGSAYKAVMTNGMSVVVKRLRDMNQLPEDVFNLEMKKLGNLRHPNILSPIACHYRNEEKLVVLHYVDNGSLLHLLHGKKGGHHAALDYRTRLKIIRDISSGLEHLHRTFPDSEIPPHGNLKSSNILLGQNFNPLIVDYGYIPFISQTKASTFFFAYKSPEYVQYHHVSPKSDVYCLGVIILEVLTGKFPSQYVNNGKGGTDLVQWVTDSVGKNKEREILDPEIVSGRGPEEVKIMEKLLRLAVELVDPNPDNRPSITEVVAILEDIANDKIITAAAATANDGQVSPVRRDQDENHDLGIS</sequence>
<dbReference type="SUPFAM" id="SSF52058">
    <property type="entry name" value="L domain-like"/>
    <property type="match status" value="1"/>
</dbReference>
<comment type="caution">
    <text evidence="12">The sequence shown here is derived from an EMBL/GenBank/DDBJ whole genome shotgun (WGS) entry which is preliminary data.</text>
</comment>
<evidence type="ECO:0000256" key="6">
    <source>
        <dbReference type="ARBA" id="ARBA00022989"/>
    </source>
</evidence>
<feature type="region of interest" description="Disordered" evidence="8">
    <location>
        <begin position="625"/>
        <end position="645"/>
    </location>
</feature>
<dbReference type="PANTHER" id="PTHR48007:SF29">
    <property type="entry name" value="POLLEN RECEPTOR-LIKE KINASE 3"/>
    <property type="match status" value="1"/>
</dbReference>
<keyword evidence="12" id="KW-0418">Kinase</keyword>
<evidence type="ECO:0000256" key="10">
    <source>
        <dbReference type="SAM" id="SignalP"/>
    </source>
</evidence>
<dbReference type="SUPFAM" id="SSF56112">
    <property type="entry name" value="Protein kinase-like (PK-like)"/>
    <property type="match status" value="1"/>
</dbReference>
<keyword evidence="2" id="KW-0433">Leucine-rich repeat</keyword>
<evidence type="ECO:0000256" key="5">
    <source>
        <dbReference type="ARBA" id="ARBA00022737"/>
    </source>
</evidence>
<organism evidence="12 13">
    <name type="scientific">Zostera marina</name>
    <name type="common">Eelgrass</name>
    <dbReference type="NCBI Taxonomy" id="29655"/>
    <lineage>
        <taxon>Eukaryota</taxon>
        <taxon>Viridiplantae</taxon>
        <taxon>Streptophyta</taxon>
        <taxon>Embryophyta</taxon>
        <taxon>Tracheophyta</taxon>
        <taxon>Spermatophyta</taxon>
        <taxon>Magnoliopsida</taxon>
        <taxon>Liliopsida</taxon>
        <taxon>Zosteraceae</taxon>
        <taxon>Zostera</taxon>
    </lineage>
</organism>
<keyword evidence="3 9" id="KW-0812">Transmembrane</keyword>
<evidence type="ECO:0000313" key="12">
    <source>
        <dbReference type="EMBL" id="KMZ68031.1"/>
    </source>
</evidence>
<dbReference type="Pfam" id="PF08263">
    <property type="entry name" value="LRRNT_2"/>
    <property type="match status" value="1"/>
</dbReference>
<dbReference type="EMBL" id="LFYR01000864">
    <property type="protein sequence ID" value="KMZ68031.1"/>
    <property type="molecule type" value="Genomic_DNA"/>
</dbReference>
<dbReference type="Proteomes" id="UP000036987">
    <property type="component" value="Unassembled WGS sequence"/>
</dbReference>
<dbReference type="OrthoDB" id="418615at2759"/>